<dbReference type="InterPro" id="IPR035067">
    <property type="entry name" value="V-type_ATPase_csu/dsu"/>
</dbReference>
<keyword evidence="2" id="KW-0813">Transport</keyword>
<dbReference type="PANTHER" id="PTHR38682:SF1">
    <property type="entry name" value="V-TYPE ATP SYNTHASE SUBUNIT C"/>
    <property type="match status" value="1"/>
</dbReference>
<dbReference type="Gene3D" id="1.10.132.50">
    <property type="entry name" value="ATP synthase (C/AC39) subunit, domain 3"/>
    <property type="match status" value="1"/>
</dbReference>
<proteinExistence type="inferred from homology"/>
<dbReference type="AlphaFoldDB" id="X1VID2"/>
<keyword evidence="3" id="KW-0406">Ion transport</keyword>
<reference evidence="4" key="1">
    <citation type="journal article" date="2014" name="Front. Microbiol.">
        <title>High frequency of phylogenetically diverse reductive dehalogenase-homologous genes in deep subseafloor sedimentary metagenomes.</title>
        <authorList>
            <person name="Kawai M."/>
            <person name="Futagami T."/>
            <person name="Toyoda A."/>
            <person name="Takaki Y."/>
            <person name="Nishi S."/>
            <person name="Hori S."/>
            <person name="Arai W."/>
            <person name="Tsubouchi T."/>
            <person name="Morono Y."/>
            <person name="Uchiyama I."/>
            <person name="Ito T."/>
            <person name="Fujiyama A."/>
            <person name="Inagaki F."/>
            <person name="Takami H."/>
        </authorList>
    </citation>
    <scope>NUCLEOTIDE SEQUENCE</scope>
    <source>
        <strain evidence="4">Expedition CK06-06</strain>
    </source>
</reference>
<dbReference type="PANTHER" id="PTHR38682">
    <property type="entry name" value="V-TYPE ATP SYNTHASE SUBUNIT C"/>
    <property type="match status" value="1"/>
</dbReference>
<dbReference type="EMBL" id="BARW01025324">
    <property type="protein sequence ID" value="GAJ07320.1"/>
    <property type="molecule type" value="Genomic_DNA"/>
</dbReference>
<feature type="non-terminal residue" evidence="4">
    <location>
        <position position="261"/>
    </location>
</feature>
<evidence type="ECO:0000256" key="2">
    <source>
        <dbReference type="ARBA" id="ARBA00022448"/>
    </source>
</evidence>
<dbReference type="InterPro" id="IPR044911">
    <property type="entry name" value="V-type_ATPase_csu/dsu_dom_3"/>
</dbReference>
<dbReference type="Gene3D" id="1.20.1690.10">
    <property type="entry name" value="V-type ATP synthase subunit C domain"/>
    <property type="match status" value="2"/>
</dbReference>
<evidence type="ECO:0000256" key="3">
    <source>
        <dbReference type="ARBA" id="ARBA00023065"/>
    </source>
</evidence>
<dbReference type="SUPFAM" id="SSF103486">
    <property type="entry name" value="V-type ATP synthase subunit C"/>
    <property type="match status" value="1"/>
</dbReference>
<gene>
    <name evidence="4" type="ORF">S12H4_41533</name>
</gene>
<protein>
    <submittedName>
        <fullName evidence="4">Uncharacterized protein</fullName>
    </submittedName>
</protein>
<feature type="non-terminal residue" evidence="4">
    <location>
        <position position="1"/>
    </location>
</feature>
<accession>X1VID2</accession>
<comment type="similarity">
    <text evidence="1">Belongs to the V-ATPase V0D/AC39 subunit family.</text>
</comment>
<dbReference type="Pfam" id="PF01992">
    <property type="entry name" value="vATP-synt_AC39"/>
    <property type="match status" value="1"/>
</dbReference>
<evidence type="ECO:0000313" key="4">
    <source>
        <dbReference type="EMBL" id="GAJ07320.1"/>
    </source>
</evidence>
<comment type="caution">
    <text evidence="4">The sequence shown here is derived from an EMBL/GenBank/DDBJ whole genome shotgun (WGS) entry which is preliminary data.</text>
</comment>
<sequence>RLLDKTDWHALVAAQDLDATIALLRTSVYGDAIGQAEHGGTIRLEQVERGLWATVAGNCQRAMAFTGGGVYSLIVVWWRHFELQNLKAILRGFDLGMSPERVRTFLIPLGERYTLPWDVLLHEHSMDGLVDRLANTRYGKVLRAAYPSYQRDGSLFVMEIAADIRYYRDLAAAIMRFKGDEGKDARRVLGTRLDMLNILWAFRHRIYYSLSPEEIINYTLWHTIRTDTNLIRDIALGAGPRDILARVWGEDAFDLSLLESV</sequence>
<dbReference type="GO" id="GO:0046961">
    <property type="term" value="F:proton-transporting ATPase activity, rotational mechanism"/>
    <property type="evidence" value="ECO:0007669"/>
    <property type="project" value="InterPro"/>
</dbReference>
<name>X1VID2_9ZZZZ</name>
<evidence type="ECO:0000256" key="1">
    <source>
        <dbReference type="ARBA" id="ARBA00006709"/>
    </source>
</evidence>
<organism evidence="4">
    <name type="scientific">marine sediment metagenome</name>
    <dbReference type="NCBI Taxonomy" id="412755"/>
    <lineage>
        <taxon>unclassified sequences</taxon>
        <taxon>metagenomes</taxon>
        <taxon>ecological metagenomes</taxon>
    </lineage>
</organism>
<dbReference type="InterPro" id="IPR050873">
    <property type="entry name" value="V-ATPase_V0D/AC39_subunit"/>
</dbReference>
<dbReference type="InterPro" id="IPR036079">
    <property type="entry name" value="ATPase_csu/dsu_sf"/>
</dbReference>
<dbReference type="InterPro" id="IPR002843">
    <property type="entry name" value="ATPase_V0-cplx_csu/dsu"/>
</dbReference>